<evidence type="ECO:0000313" key="3">
    <source>
        <dbReference type="Proteomes" id="UP000003704"/>
    </source>
</evidence>
<proteinExistence type="predicted"/>
<reference evidence="2 3" key="1">
    <citation type="journal article" date="2012" name="J. Bacteriol.">
        <title>Genome Sequence of n-Alkane-Degrading Hydrocarboniphaga effusa Strain AP103T (ATCC BAA-332T).</title>
        <authorList>
            <person name="Chang H.K."/>
            <person name="Zylstra G.J."/>
            <person name="Chae J.C."/>
        </authorList>
    </citation>
    <scope>NUCLEOTIDE SEQUENCE [LARGE SCALE GENOMIC DNA]</scope>
    <source>
        <strain evidence="2 3">AP103</strain>
    </source>
</reference>
<evidence type="ECO:0000313" key="2">
    <source>
        <dbReference type="EMBL" id="EIT68393.1"/>
    </source>
</evidence>
<evidence type="ECO:0000256" key="1">
    <source>
        <dbReference type="SAM" id="Phobius"/>
    </source>
</evidence>
<sequence length="67" mass="6978">MAIQELDSTEAKAVSGGLIPVVDGLLNSLTPLLQTPLVNGLINTGMGMLSGLVKTLYSGLIVKLKRN</sequence>
<dbReference type="AlphaFoldDB" id="I8T3W2"/>
<dbReference type="Proteomes" id="UP000003704">
    <property type="component" value="Unassembled WGS sequence"/>
</dbReference>
<keyword evidence="1" id="KW-0472">Membrane</keyword>
<dbReference type="EMBL" id="AKGD01000003">
    <property type="protein sequence ID" value="EIT68393.1"/>
    <property type="molecule type" value="Genomic_DNA"/>
</dbReference>
<keyword evidence="1" id="KW-1133">Transmembrane helix</keyword>
<feature type="transmembrane region" description="Helical" evidence="1">
    <location>
        <begin position="37"/>
        <end position="57"/>
    </location>
</feature>
<organism evidence="2 3">
    <name type="scientific">Hydrocarboniphaga effusa AP103</name>
    <dbReference type="NCBI Taxonomy" id="1172194"/>
    <lineage>
        <taxon>Bacteria</taxon>
        <taxon>Pseudomonadati</taxon>
        <taxon>Pseudomonadota</taxon>
        <taxon>Gammaproteobacteria</taxon>
        <taxon>Nevskiales</taxon>
        <taxon>Nevskiaceae</taxon>
        <taxon>Hydrocarboniphaga</taxon>
    </lineage>
</organism>
<keyword evidence="1" id="KW-0812">Transmembrane</keyword>
<keyword evidence="3" id="KW-1185">Reference proteome</keyword>
<protein>
    <submittedName>
        <fullName evidence="2">Uncharacterized protein</fullName>
    </submittedName>
</protein>
<name>I8T3W2_9GAMM</name>
<comment type="caution">
    <text evidence="2">The sequence shown here is derived from an EMBL/GenBank/DDBJ whole genome shotgun (WGS) entry which is preliminary data.</text>
</comment>
<dbReference type="RefSeq" id="WP_007186525.1">
    <property type="nucleotide sequence ID" value="NZ_AKGD01000003.1"/>
</dbReference>
<gene>
    <name evidence="2" type="ORF">WQQ_35880</name>
</gene>
<accession>I8T3W2</accession>